<dbReference type="OMA" id="DNIPGCH"/>
<evidence type="ECO:0000256" key="1">
    <source>
        <dbReference type="ARBA" id="ARBA00023002"/>
    </source>
</evidence>
<dbReference type="PANTHER" id="PTHR15020">
    <property type="entry name" value="FLAVIN REDUCTASE-RELATED"/>
    <property type="match status" value="1"/>
</dbReference>
<dbReference type="HOGENOM" id="CLU_090039_1_0_1"/>
<protein>
    <submittedName>
        <fullName evidence="5">Putative nad-dependent epimerase protein</fullName>
    </submittedName>
</protein>
<dbReference type="Pfam" id="PF13460">
    <property type="entry name" value="NAD_binding_10"/>
    <property type="match status" value="1"/>
</dbReference>
<accession>M7TBH5</accession>
<dbReference type="SUPFAM" id="SSF51735">
    <property type="entry name" value="NAD(P)-binding Rossmann-fold domains"/>
    <property type="match status" value="1"/>
</dbReference>
<evidence type="ECO:0000313" key="5">
    <source>
        <dbReference type="EMBL" id="EMR67236.1"/>
    </source>
</evidence>
<evidence type="ECO:0000259" key="4">
    <source>
        <dbReference type="Pfam" id="PF13460"/>
    </source>
</evidence>
<feature type="domain" description="NAD(P)-binding" evidence="4">
    <location>
        <begin position="11"/>
        <end position="217"/>
    </location>
</feature>
<name>M7TBH5_EUTLA</name>
<comment type="similarity">
    <text evidence="3">Belongs to the avfA family.</text>
</comment>
<dbReference type="EMBL" id="KB706482">
    <property type="protein sequence ID" value="EMR67236.1"/>
    <property type="molecule type" value="Genomic_DNA"/>
</dbReference>
<dbReference type="InterPro" id="IPR036291">
    <property type="entry name" value="NAD(P)-bd_dom_sf"/>
</dbReference>
<dbReference type="KEGG" id="ela:UCREL1_5772"/>
<organism evidence="5 6">
    <name type="scientific">Eutypa lata (strain UCR-EL1)</name>
    <name type="common">Grapevine dieback disease fungus</name>
    <name type="synonym">Eutypa armeniacae</name>
    <dbReference type="NCBI Taxonomy" id="1287681"/>
    <lineage>
        <taxon>Eukaryota</taxon>
        <taxon>Fungi</taxon>
        <taxon>Dikarya</taxon>
        <taxon>Ascomycota</taxon>
        <taxon>Pezizomycotina</taxon>
        <taxon>Sordariomycetes</taxon>
        <taxon>Xylariomycetidae</taxon>
        <taxon>Xylariales</taxon>
        <taxon>Diatrypaceae</taxon>
        <taxon>Eutypa</taxon>
    </lineage>
</organism>
<keyword evidence="6" id="KW-1185">Reference proteome</keyword>
<dbReference type="GO" id="GO:0004497">
    <property type="term" value="F:monooxygenase activity"/>
    <property type="evidence" value="ECO:0007669"/>
    <property type="project" value="UniProtKB-KW"/>
</dbReference>
<dbReference type="PANTHER" id="PTHR15020:SF37">
    <property type="entry name" value="OXIDOREDUCTASE MDPK"/>
    <property type="match status" value="1"/>
</dbReference>
<dbReference type="Proteomes" id="UP000012174">
    <property type="component" value="Unassembled WGS sequence"/>
</dbReference>
<dbReference type="Gene3D" id="3.40.50.720">
    <property type="entry name" value="NAD(P)-binding Rossmann-like Domain"/>
    <property type="match status" value="1"/>
</dbReference>
<sequence length="271" mass="29576">MVTMTSYAVLGSTGNCGSALVQNLLKSPNNKVKAYCRNKTKFYNIVPEAIENKQVEVFAGSITDVKLMTECVRGTKSVFLVVTSNDNLPGCRLSQDLSATVVAALKTLKEEAQNGGADIKLPKLVLLSSATIDDYLARKMPGWFRPVMLRAASNVYEDLRLAEKFLRAQADWGVTTIFIKPGGLSVDVSRGHQLTLHEEESFISYLDLSAAMLEAADDGEGTYDLKNVGVVNGNRGVGARFPRGTPLCITVGLLRHYFPWMHKYLPLTGPA</sequence>
<dbReference type="STRING" id="1287681.M7TBH5"/>
<keyword evidence="2" id="KW-0503">Monooxygenase</keyword>
<dbReference type="OrthoDB" id="10254221at2759"/>
<reference evidence="6" key="1">
    <citation type="journal article" date="2013" name="Genome Announc.">
        <title>Draft genome sequence of the grapevine dieback fungus Eutypa lata UCR-EL1.</title>
        <authorList>
            <person name="Blanco-Ulate B."/>
            <person name="Rolshausen P.E."/>
            <person name="Cantu D."/>
        </authorList>
    </citation>
    <scope>NUCLEOTIDE SEQUENCE [LARGE SCALE GENOMIC DNA]</scope>
    <source>
        <strain evidence="6">UCR-EL1</strain>
    </source>
</reference>
<dbReference type="InterPro" id="IPR016040">
    <property type="entry name" value="NAD(P)-bd_dom"/>
</dbReference>
<evidence type="ECO:0000256" key="3">
    <source>
        <dbReference type="ARBA" id="ARBA00038376"/>
    </source>
</evidence>
<dbReference type="AlphaFoldDB" id="M7TBH5"/>
<proteinExistence type="inferred from homology"/>
<keyword evidence="1" id="KW-0560">Oxidoreductase</keyword>
<evidence type="ECO:0000256" key="2">
    <source>
        <dbReference type="ARBA" id="ARBA00023033"/>
    </source>
</evidence>
<dbReference type="eggNOG" id="ENOG502SM0C">
    <property type="taxonomic scope" value="Eukaryota"/>
</dbReference>
<evidence type="ECO:0000313" key="6">
    <source>
        <dbReference type="Proteomes" id="UP000012174"/>
    </source>
</evidence>
<gene>
    <name evidence="5" type="ORF">UCREL1_5772</name>
</gene>